<evidence type="ECO:0000259" key="2">
    <source>
        <dbReference type="Pfam" id="PF01882"/>
    </source>
</evidence>
<gene>
    <name evidence="3" type="ORF">K8F61_02755</name>
</gene>
<feature type="domain" description="DUF58" evidence="2">
    <location>
        <begin position="247"/>
        <end position="423"/>
    </location>
</feature>
<name>A0ABY3RW58_9MICO</name>
<keyword evidence="4" id="KW-1185">Reference proteome</keyword>
<dbReference type="InterPro" id="IPR002881">
    <property type="entry name" value="DUF58"/>
</dbReference>
<evidence type="ECO:0000313" key="3">
    <source>
        <dbReference type="EMBL" id="UGS27150.1"/>
    </source>
</evidence>
<dbReference type="Pfam" id="PF01882">
    <property type="entry name" value="DUF58"/>
    <property type="match status" value="1"/>
</dbReference>
<dbReference type="EMBL" id="CP082781">
    <property type="protein sequence ID" value="UGS27150.1"/>
    <property type="molecule type" value="Genomic_DNA"/>
</dbReference>
<accession>A0ABY3RW58</accession>
<sequence>MGAGHGPRIGRDRGARADPGASDRGRRAVTGLRRGPRTAQGASPDPAESSGPAERVAVRVPLRWRQTPVVPLGIIGAVLLAAVGLAASRADVVALSTPLALATAWALWRRPAAGRIDVGISARAGDAAEVHVAVDVRADAEAVQFAVDQDRRRSGTVDVAPGSGVLRSRSRLSHSGPIELLRLTARAVAADGAWVSEVVPAGSLTWKAAPRTRRLDRLPTSVRLTGLHGAHEGSRIGQGGEFRDIHPFAPGDELRRVDWRATARAARRPGDLLVRRTQALSDSAVVIAMDTADDLGAVVASWGTPDRERSGVTSLDLAREAALSLATCAVETGDRVAFHVLAPGGRAVRSGSGARHLARLRGVIAGTGASGDGSRFRRTPPIGSGSIVFVLSTFFDGAAAEIATRWRAGGHAVVAVDVLPEPDTARLTAEQTVAVRTLLAERQDVMADLRGAGVEVVAWNDDGADAALRAVAAHGRAGAGRGRR</sequence>
<reference evidence="3 4" key="1">
    <citation type="submission" date="2023-01" db="EMBL/GenBank/DDBJ databases">
        <title>Characterization of estradiol degrading bacteria Microbacterium sp. MZT7 and reveal degrading genes through genome analysis.</title>
        <authorList>
            <person name="Hao P."/>
            <person name="Gao Y."/>
        </authorList>
    </citation>
    <scope>NUCLEOTIDE SEQUENCE [LARGE SCALE GENOMIC DNA]</scope>
    <source>
        <strain evidence="3 4">MZT7</strain>
    </source>
</reference>
<evidence type="ECO:0000256" key="1">
    <source>
        <dbReference type="SAM" id="MobiDB-lite"/>
    </source>
</evidence>
<feature type="compositionally biased region" description="Basic and acidic residues" evidence="1">
    <location>
        <begin position="9"/>
        <end position="26"/>
    </location>
</feature>
<dbReference type="Proteomes" id="UP001199642">
    <property type="component" value="Chromosome"/>
</dbReference>
<evidence type="ECO:0000313" key="4">
    <source>
        <dbReference type="Proteomes" id="UP001199642"/>
    </source>
</evidence>
<feature type="region of interest" description="Disordered" evidence="1">
    <location>
        <begin position="1"/>
        <end position="53"/>
    </location>
</feature>
<dbReference type="PANTHER" id="PTHR33608">
    <property type="entry name" value="BLL2464 PROTEIN"/>
    <property type="match status" value="1"/>
</dbReference>
<organism evidence="3 4">
    <name type="scientific">Microbacterium resistens</name>
    <dbReference type="NCBI Taxonomy" id="156977"/>
    <lineage>
        <taxon>Bacteria</taxon>
        <taxon>Bacillati</taxon>
        <taxon>Actinomycetota</taxon>
        <taxon>Actinomycetes</taxon>
        <taxon>Micrococcales</taxon>
        <taxon>Microbacteriaceae</taxon>
        <taxon>Microbacterium</taxon>
    </lineage>
</organism>
<dbReference type="PANTHER" id="PTHR33608:SF14">
    <property type="entry name" value="POSSIBLE CONSERVED SECRETED PROTEIN"/>
    <property type="match status" value="1"/>
</dbReference>
<protein>
    <submittedName>
        <fullName evidence="3">DUF58 domain-containing protein</fullName>
    </submittedName>
</protein>
<proteinExistence type="predicted"/>